<dbReference type="CDD" id="cd00130">
    <property type="entry name" value="PAS"/>
    <property type="match status" value="5"/>
</dbReference>
<keyword evidence="4" id="KW-0808">Transferase</keyword>
<dbReference type="PROSITE" id="PS50112">
    <property type="entry name" value="PAS"/>
    <property type="match status" value="4"/>
</dbReference>
<evidence type="ECO:0000313" key="9">
    <source>
        <dbReference type="Proteomes" id="UP000002408"/>
    </source>
</evidence>
<dbReference type="InterPro" id="IPR013767">
    <property type="entry name" value="PAS_fold"/>
</dbReference>
<dbReference type="Pfam" id="PF13426">
    <property type="entry name" value="PAS_9"/>
    <property type="match status" value="1"/>
</dbReference>
<dbReference type="AlphaFoldDB" id="A7IB33"/>
<dbReference type="Pfam" id="PF08448">
    <property type="entry name" value="PAS_4"/>
    <property type="match status" value="2"/>
</dbReference>
<gene>
    <name evidence="8" type="ordered locus">Mboo_2430</name>
</gene>
<keyword evidence="5" id="KW-0418">Kinase</keyword>
<dbReference type="STRING" id="456442.Mboo_2430"/>
<dbReference type="SUPFAM" id="SSF55785">
    <property type="entry name" value="PYP-like sensor domain (PAS domain)"/>
    <property type="match status" value="6"/>
</dbReference>
<dbReference type="Pfam" id="PF13188">
    <property type="entry name" value="PAS_8"/>
    <property type="match status" value="1"/>
</dbReference>
<feature type="domain" description="PAC" evidence="7">
    <location>
        <begin position="771"/>
        <end position="821"/>
    </location>
</feature>
<keyword evidence="3" id="KW-0597">Phosphoprotein</keyword>
<dbReference type="HOGENOM" id="CLU_402610_0_0_2"/>
<dbReference type="FunFam" id="3.30.450.20:FF:000155">
    <property type="entry name" value="Sensor histidine kinase TodS"/>
    <property type="match status" value="1"/>
</dbReference>
<dbReference type="RefSeq" id="WP_012108007.1">
    <property type="nucleotide sequence ID" value="NC_009712.1"/>
</dbReference>
<dbReference type="InterPro" id="IPR052162">
    <property type="entry name" value="Sensor_kinase/Photoreceptor"/>
</dbReference>
<dbReference type="InterPro" id="IPR013656">
    <property type="entry name" value="PAS_4"/>
</dbReference>
<organism evidence="8 9">
    <name type="scientific">Methanoregula boonei (strain DSM 21154 / JCM 14090 / 6A8)</name>
    <dbReference type="NCBI Taxonomy" id="456442"/>
    <lineage>
        <taxon>Archaea</taxon>
        <taxon>Methanobacteriati</taxon>
        <taxon>Methanobacteriota</taxon>
        <taxon>Stenosarchaea group</taxon>
        <taxon>Methanomicrobia</taxon>
        <taxon>Methanomicrobiales</taxon>
        <taxon>Methanoregulaceae</taxon>
        <taxon>Methanoregula</taxon>
    </lineage>
</organism>
<comment type="catalytic activity">
    <reaction evidence="1">
        <text>ATP + protein L-histidine = ADP + protein N-phospho-L-histidine.</text>
        <dbReference type="EC" id="2.7.13.3"/>
    </reaction>
</comment>
<accession>A7IB33</accession>
<feature type="domain" description="PAS" evidence="6">
    <location>
        <begin position="697"/>
        <end position="767"/>
    </location>
</feature>
<dbReference type="InterPro" id="IPR001610">
    <property type="entry name" value="PAC"/>
</dbReference>
<proteinExistence type="predicted"/>
<evidence type="ECO:0000256" key="1">
    <source>
        <dbReference type="ARBA" id="ARBA00000085"/>
    </source>
</evidence>
<evidence type="ECO:0000256" key="2">
    <source>
        <dbReference type="ARBA" id="ARBA00012438"/>
    </source>
</evidence>
<dbReference type="InterPro" id="IPR000700">
    <property type="entry name" value="PAS-assoc_C"/>
</dbReference>
<dbReference type="GeneID" id="5410694"/>
<dbReference type="NCBIfam" id="TIGR00229">
    <property type="entry name" value="sensory_box"/>
    <property type="match status" value="5"/>
</dbReference>
<evidence type="ECO:0000256" key="4">
    <source>
        <dbReference type="ARBA" id="ARBA00022679"/>
    </source>
</evidence>
<dbReference type="eggNOG" id="arCOG06918">
    <property type="taxonomic scope" value="Archaea"/>
</dbReference>
<dbReference type="Gene3D" id="3.30.450.20">
    <property type="entry name" value="PAS domain"/>
    <property type="match status" value="6"/>
</dbReference>
<evidence type="ECO:0000259" key="7">
    <source>
        <dbReference type="PROSITE" id="PS50113"/>
    </source>
</evidence>
<feature type="domain" description="PAS" evidence="6">
    <location>
        <begin position="191"/>
        <end position="261"/>
    </location>
</feature>
<dbReference type="SMART" id="SM00086">
    <property type="entry name" value="PAC"/>
    <property type="match status" value="5"/>
</dbReference>
<protein>
    <recommendedName>
        <fullName evidence="2">histidine kinase</fullName>
        <ecNumber evidence="2">2.7.13.3</ecNumber>
    </recommendedName>
</protein>
<dbReference type="KEGG" id="mbn:Mboo_2430"/>
<dbReference type="PROSITE" id="PS50113">
    <property type="entry name" value="PAC"/>
    <property type="match status" value="5"/>
</dbReference>
<dbReference type="InterPro" id="IPR035965">
    <property type="entry name" value="PAS-like_dom_sf"/>
</dbReference>
<reference evidence="9" key="1">
    <citation type="journal article" date="2015" name="Microbiology">
        <title>Genome of Methanoregula boonei 6A8 reveals adaptations to oligotrophic peatland environments.</title>
        <authorList>
            <person name="Braeuer S."/>
            <person name="Cadillo-Quiroz H."/>
            <person name="Kyrpides N."/>
            <person name="Woyke T."/>
            <person name="Goodwin L."/>
            <person name="Detter C."/>
            <person name="Podell S."/>
            <person name="Yavitt J.B."/>
            <person name="Zinder S.H."/>
        </authorList>
    </citation>
    <scope>NUCLEOTIDE SEQUENCE [LARGE SCALE GENOMIC DNA]</scope>
    <source>
        <strain evidence="9">DSM 21154 / JCM 14090 / 6A8</strain>
    </source>
</reference>
<name>A7IB33_METB6</name>
<feature type="domain" description="PAS" evidence="6">
    <location>
        <begin position="316"/>
        <end position="386"/>
    </location>
</feature>
<dbReference type="Pfam" id="PF08447">
    <property type="entry name" value="PAS_3"/>
    <property type="match status" value="1"/>
</dbReference>
<dbReference type="Proteomes" id="UP000002408">
    <property type="component" value="Chromosome"/>
</dbReference>
<dbReference type="PANTHER" id="PTHR43304:SF1">
    <property type="entry name" value="PAC DOMAIN-CONTAINING PROTEIN"/>
    <property type="match status" value="1"/>
</dbReference>
<keyword evidence="9" id="KW-1185">Reference proteome</keyword>
<dbReference type="SMART" id="SM00091">
    <property type="entry name" value="PAS"/>
    <property type="match status" value="6"/>
</dbReference>
<dbReference type="EC" id="2.7.13.3" evidence="2"/>
<evidence type="ECO:0000256" key="5">
    <source>
        <dbReference type="ARBA" id="ARBA00022777"/>
    </source>
</evidence>
<feature type="domain" description="PAC" evidence="7">
    <location>
        <begin position="392"/>
        <end position="442"/>
    </location>
</feature>
<dbReference type="Pfam" id="PF00989">
    <property type="entry name" value="PAS"/>
    <property type="match status" value="1"/>
</dbReference>
<dbReference type="InterPro" id="IPR013655">
    <property type="entry name" value="PAS_fold_3"/>
</dbReference>
<evidence type="ECO:0000313" key="8">
    <source>
        <dbReference type="EMBL" id="ABS56944.1"/>
    </source>
</evidence>
<feature type="domain" description="PAS" evidence="6">
    <location>
        <begin position="443"/>
        <end position="512"/>
    </location>
</feature>
<evidence type="ECO:0000256" key="3">
    <source>
        <dbReference type="ARBA" id="ARBA00022553"/>
    </source>
</evidence>
<dbReference type="InterPro" id="IPR000014">
    <property type="entry name" value="PAS"/>
</dbReference>
<feature type="domain" description="PAC" evidence="7">
    <location>
        <begin position="644"/>
        <end position="696"/>
    </location>
</feature>
<evidence type="ECO:0000259" key="6">
    <source>
        <dbReference type="PROSITE" id="PS50112"/>
    </source>
</evidence>
<feature type="domain" description="PAC" evidence="7">
    <location>
        <begin position="258"/>
        <end position="315"/>
    </location>
</feature>
<dbReference type="PANTHER" id="PTHR43304">
    <property type="entry name" value="PHYTOCHROME-LIKE PROTEIN CPH1"/>
    <property type="match status" value="1"/>
</dbReference>
<feature type="domain" description="PAC" evidence="7">
    <location>
        <begin position="516"/>
        <end position="567"/>
    </location>
</feature>
<dbReference type="EMBL" id="CP000780">
    <property type="protein sequence ID" value="ABS56944.1"/>
    <property type="molecule type" value="Genomic_DNA"/>
</dbReference>
<sequence>MVLRQQTAELIREVLKKNPQGLNITEIVRQIRVNRNTAGRYLEKLLVSGQVELRHLGMAKIYALANRVPVSAVLSISSECILQLDSSTRIVFINDTFSRFLSVPANELAGKNIEYTPLVTAFDDLFPAFMDRVHAGLEGTEWRGELGPVRGGIYFSYRIAPTALDHGQKGVSVILEDITAAKMAGACLRESEERYRLLAESSSDLIFVIDADDRVEYVNSYAAAFLGTTPAEVTGKARALLFPPQIAHRQGKMLQEVFSTGKSLHSEGPLPVDGEMRWFDYVLVPLKSPDGSVRSVMGISRDISGRKQAEETLKNSEERYRRLLQQSFDAIVIHKKGIITLVNEAAVALAGVSSPDELVGKPILDFVHPGSRELVQARVATFTDQSRPLTVALAEEKFVRPDGKIIDAEVLATSFPDDGGVAVQVVFRDITRKKELAEALRQSEEKYRTLVEHSQNGVFIIQGRKILYVNSAFARILGGRTEDFTGGDFGACIAPEDRDRVLDIGHRRQRGEPVPETYECILLKRDGTTRVIVSLDAGLIQYQGAPASMGTIRDITEQKHAEAELRESSGMLRAIFDSTFQFTGLVTPKGILTDVNRTALDFTGITRDEAVNRPFWEGRWWQGDTVRVQQLREAISKAASGTFVRYETMVQGVGVAVVDVDFSLKPVFDPQGNIRLLIAEGRDITARRRAEDALRESEERFRRVFEDGPLGMAIVDRNRRFVSVNRMCCEMFGYSEDELRKKTIEDVTHPDNRDEDAAQMQKLYAGKITRYRTEKRYIRKDGSVCWGSLTVSPLRDKNGKIVSTIGLVEEIAGRTETKEVS</sequence>
<dbReference type="GO" id="GO:0004673">
    <property type="term" value="F:protein histidine kinase activity"/>
    <property type="evidence" value="ECO:0007669"/>
    <property type="project" value="UniProtKB-EC"/>
</dbReference>
<dbReference type="OrthoDB" id="8127at2157"/>